<evidence type="ECO:0000256" key="4">
    <source>
        <dbReference type="ARBA" id="ARBA00022840"/>
    </source>
</evidence>
<dbReference type="SMART" id="SM00382">
    <property type="entry name" value="AAA"/>
    <property type="match status" value="1"/>
</dbReference>
<protein>
    <recommendedName>
        <fullName evidence="12">Lipid A export ATP-binding/permease protein MsbA</fullName>
    </recommendedName>
</protein>
<dbReference type="PROSITE" id="PS50929">
    <property type="entry name" value="ABC_TM1F"/>
    <property type="match status" value="1"/>
</dbReference>
<keyword evidence="5 7" id="KW-1133">Transmembrane helix</keyword>
<feature type="transmembrane region" description="Helical" evidence="7">
    <location>
        <begin position="18"/>
        <end position="44"/>
    </location>
</feature>
<dbReference type="InterPro" id="IPR003439">
    <property type="entry name" value="ABC_transporter-like_ATP-bd"/>
</dbReference>
<dbReference type="InterPro" id="IPR027417">
    <property type="entry name" value="P-loop_NTPase"/>
</dbReference>
<dbReference type="Gene3D" id="1.20.1560.10">
    <property type="entry name" value="ABC transporter type 1, transmembrane domain"/>
    <property type="match status" value="1"/>
</dbReference>
<feature type="transmembrane region" description="Helical" evidence="7">
    <location>
        <begin position="148"/>
        <end position="176"/>
    </location>
</feature>
<dbReference type="PANTHER" id="PTHR43394">
    <property type="entry name" value="ATP-DEPENDENT PERMEASE MDL1, MITOCHONDRIAL"/>
    <property type="match status" value="1"/>
</dbReference>
<dbReference type="GO" id="GO:0005524">
    <property type="term" value="F:ATP binding"/>
    <property type="evidence" value="ECO:0007669"/>
    <property type="project" value="UniProtKB-KW"/>
</dbReference>
<dbReference type="SUPFAM" id="SSF52540">
    <property type="entry name" value="P-loop containing nucleoside triphosphate hydrolases"/>
    <property type="match status" value="1"/>
</dbReference>
<dbReference type="SUPFAM" id="SSF90123">
    <property type="entry name" value="ABC transporter transmembrane region"/>
    <property type="match status" value="1"/>
</dbReference>
<evidence type="ECO:0000256" key="7">
    <source>
        <dbReference type="SAM" id="Phobius"/>
    </source>
</evidence>
<keyword evidence="4" id="KW-0067">ATP-binding</keyword>
<dbReference type="PROSITE" id="PS50893">
    <property type="entry name" value="ABC_TRANSPORTER_2"/>
    <property type="match status" value="1"/>
</dbReference>
<organism evidence="10 11">
    <name type="scientific">Eisenbergiella tayi</name>
    <dbReference type="NCBI Taxonomy" id="1432052"/>
    <lineage>
        <taxon>Bacteria</taxon>
        <taxon>Bacillati</taxon>
        <taxon>Bacillota</taxon>
        <taxon>Clostridia</taxon>
        <taxon>Lachnospirales</taxon>
        <taxon>Lachnospiraceae</taxon>
        <taxon>Eisenbergiella</taxon>
    </lineage>
</organism>
<evidence type="ECO:0000256" key="1">
    <source>
        <dbReference type="ARBA" id="ARBA00004651"/>
    </source>
</evidence>
<dbReference type="GO" id="GO:0016887">
    <property type="term" value="F:ATP hydrolysis activity"/>
    <property type="evidence" value="ECO:0007669"/>
    <property type="project" value="InterPro"/>
</dbReference>
<feature type="domain" description="ABC transmembrane type-1" evidence="9">
    <location>
        <begin position="162"/>
        <end position="307"/>
    </location>
</feature>
<dbReference type="AlphaFoldDB" id="A0A1E3UC57"/>
<dbReference type="Pfam" id="PF00005">
    <property type="entry name" value="ABC_tran"/>
    <property type="match status" value="1"/>
</dbReference>
<dbReference type="InterPro" id="IPR011527">
    <property type="entry name" value="ABC1_TM_dom"/>
</dbReference>
<evidence type="ECO:0000313" key="10">
    <source>
        <dbReference type="EMBL" id="ODR46985.1"/>
    </source>
</evidence>
<name>A0A1E3UC57_9FIRM</name>
<reference evidence="10 11" key="1">
    <citation type="submission" date="2016-08" db="EMBL/GenBank/DDBJ databases">
        <authorList>
            <person name="Seilhamer J.J."/>
        </authorList>
    </citation>
    <scope>NUCLEOTIDE SEQUENCE [LARGE SCALE GENOMIC DNA]</scope>
    <source>
        <strain evidence="10 11">NML150140-1</strain>
    </source>
</reference>
<dbReference type="InterPro" id="IPR036640">
    <property type="entry name" value="ABC1_TM_sf"/>
</dbReference>
<comment type="caution">
    <text evidence="10">The sequence shown here is derived from an EMBL/GenBank/DDBJ whole genome shotgun (WGS) entry which is preliminary data.</text>
</comment>
<dbReference type="PANTHER" id="PTHR43394:SF1">
    <property type="entry name" value="ATP-BINDING CASSETTE SUB-FAMILY B MEMBER 10, MITOCHONDRIAL"/>
    <property type="match status" value="1"/>
</dbReference>
<dbReference type="InterPro" id="IPR039421">
    <property type="entry name" value="Type_1_exporter"/>
</dbReference>
<evidence type="ECO:0000259" key="9">
    <source>
        <dbReference type="PROSITE" id="PS50929"/>
    </source>
</evidence>
<feature type="domain" description="ABC transporter" evidence="8">
    <location>
        <begin position="339"/>
        <end position="577"/>
    </location>
</feature>
<evidence type="ECO:0000256" key="5">
    <source>
        <dbReference type="ARBA" id="ARBA00022989"/>
    </source>
</evidence>
<feature type="transmembrane region" description="Helical" evidence="7">
    <location>
        <begin position="56"/>
        <end position="77"/>
    </location>
</feature>
<accession>A0A1E3UC57</accession>
<evidence type="ECO:0000256" key="3">
    <source>
        <dbReference type="ARBA" id="ARBA00022741"/>
    </source>
</evidence>
<dbReference type="GO" id="GO:0005886">
    <property type="term" value="C:plasma membrane"/>
    <property type="evidence" value="ECO:0007669"/>
    <property type="project" value="UniProtKB-SubCell"/>
</dbReference>
<keyword evidence="6 7" id="KW-0472">Membrane</keyword>
<keyword evidence="2 7" id="KW-0812">Transmembrane</keyword>
<keyword evidence="3" id="KW-0547">Nucleotide-binding</keyword>
<evidence type="ECO:0000256" key="6">
    <source>
        <dbReference type="ARBA" id="ARBA00023136"/>
    </source>
</evidence>
<sequence length="584" mass="67252">MNGVFYLFKYAWKFQRKYIFYALIQEILSSVIPLTLIILPKYIIDELLGSQNIKLIIIYTVTMIACNFATAVVCSWLRKHCFVLKGKLFVDFQEMISNRLSKCDYEKLEDPSFLDVKEKAKKFLYANGQGFGEVMDQAFNILGNAVRFVGIIFIVVNLSVKVVVVLIILVLINAVIEGKLKERYVSLDMEKAPVERRTNYLISVIEDFSCGKEIRLLDVSEWFSKNVRHYLNISQNFYKKQMSSINKSQYIAGITNLLQELFTYSFLIVRVLQKMISIGDFTMYLSAINSFSSSMNDLMKSCVEIKQFEGYYGALKEYLDVPITMNTGSYDVPEAPYEIEFKNVSFRYPGQTEWSLKNINVKISDNKKYSIVGENGAGKTTFIKLLCRLYDPTEGQILLNGTDIREYDYSQYMHLFSTVFQDYKLFSFSIKDNIAFGETEEDARVIEVLKKSGFGDKLNVLEKGIHSYIHKDFEEDGFEPSGGEGQKIALARALYQDRPVIILDEPTAALDPKAEYMMYKNFNSLVEGKLTLYISHRMSSSRFCDYVLVFSDGAIIEEGTHEELMKLKKVYSSLYSMQAQFYLD</sequence>
<dbReference type="GO" id="GO:0015421">
    <property type="term" value="F:ABC-type oligopeptide transporter activity"/>
    <property type="evidence" value="ECO:0007669"/>
    <property type="project" value="TreeGrafter"/>
</dbReference>
<evidence type="ECO:0000313" key="11">
    <source>
        <dbReference type="Proteomes" id="UP000094271"/>
    </source>
</evidence>
<dbReference type="Proteomes" id="UP000094271">
    <property type="component" value="Unassembled WGS sequence"/>
</dbReference>
<dbReference type="RefSeq" id="WP_069432003.1">
    <property type="nucleotide sequence ID" value="NZ_MEHA01000021.1"/>
</dbReference>
<evidence type="ECO:0008006" key="12">
    <source>
        <dbReference type="Google" id="ProtNLM"/>
    </source>
</evidence>
<proteinExistence type="predicted"/>
<dbReference type="InterPro" id="IPR003593">
    <property type="entry name" value="AAA+_ATPase"/>
</dbReference>
<dbReference type="Gene3D" id="3.40.50.300">
    <property type="entry name" value="P-loop containing nucleotide triphosphate hydrolases"/>
    <property type="match status" value="1"/>
</dbReference>
<gene>
    <name evidence="10" type="ORF">BEI59_23470</name>
</gene>
<comment type="subcellular location">
    <subcellularLocation>
        <location evidence="1">Cell membrane</location>
        <topology evidence="1">Multi-pass membrane protein</topology>
    </subcellularLocation>
</comment>
<dbReference type="EMBL" id="MEHA01000021">
    <property type="protein sequence ID" value="ODR46985.1"/>
    <property type="molecule type" value="Genomic_DNA"/>
</dbReference>
<evidence type="ECO:0000256" key="2">
    <source>
        <dbReference type="ARBA" id="ARBA00022692"/>
    </source>
</evidence>
<evidence type="ECO:0000259" key="8">
    <source>
        <dbReference type="PROSITE" id="PS50893"/>
    </source>
</evidence>